<evidence type="ECO:0000313" key="3">
    <source>
        <dbReference type="Proteomes" id="UP000271548"/>
    </source>
</evidence>
<sequence>MSDLAGVYSGSEGGRIELGEDGYRADNLLGDRGRTAEGTWTLDLESEGSEDMMLDDLQVWISGDREEPWLYRFEGDPDNCHLIEFHRTH</sequence>
<dbReference type="Proteomes" id="UP000271548">
    <property type="component" value="Unassembled WGS sequence"/>
</dbReference>
<keyword evidence="3" id="KW-1185">Reference proteome</keyword>
<organism evidence="2 4">
    <name type="scientific">Micromonospora musae</name>
    <dbReference type="NCBI Taxonomy" id="1894970"/>
    <lineage>
        <taxon>Bacteria</taxon>
        <taxon>Bacillati</taxon>
        <taxon>Actinomycetota</taxon>
        <taxon>Actinomycetes</taxon>
        <taxon>Micromonosporales</taxon>
        <taxon>Micromonosporaceae</taxon>
        <taxon>Micromonospora</taxon>
    </lineage>
</organism>
<evidence type="ECO:0000313" key="1">
    <source>
        <dbReference type="EMBL" id="RKN20959.1"/>
    </source>
</evidence>
<evidence type="ECO:0000313" key="2">
    <source>
        <dbReference type="EMBL" id="RKN32229.1"/>
    </source>
</evidence>
<protein>
    <submittedName>
        <fullName evidence="2">Uncharacterized protein</fullName>
    </submittedName>
</protein>
<reference evidence="3 4" key="1">
    <citation type="submission" date="2018-09" db="EMBL/GenBank/DDBJ databases">
        <title>Micromonospora sp. nov. MS1-9, isolated from a root of Musa sp.</title>
        <authorList>
            <person name="Kuncharoen N."/>
            <person name="Kudo T."/>
            <person name="Ohkuma M."/>
            <person name="Yuki M."/>
            <person name="Tanasupawat S."/>
        </authorList>
    </citation>
    <scope>NUCLEOTIDE SEQUENCE [LARGE SCALE GENOMIC DNA]</scope>
    <source>
        <strain evidence="2 4">MS1-9</strain>
        <strain evidence="1 3">NGC1-4</strain>
    </source>
</reference>
<dbReference type="Proteomes" id="UP000275865">
    <property type="component" value="Unassembled WGS sequence"/>
</dbReference>
<comment type="caution">
    <text evidence="2">The sequence shown here is derived from an EMBL/GenBank/DDBJ whole genome shotgun (WGS) entry which is preliminary data.</text>
</comment>
<proteinExistence type="predicted"/>
<evidence type="ECO:0000313" key="4">
    <source>
        <dbReference type="Proteomes" id="UP000275865"/>
    </source>
</evidence>
<accession>A0A3A9Y4M9</accession>
<gene>
    <name evidence="2" type="ORF">D7044_13245</name>
    <name evidence="1" type="ORF">D7147_09095</name>
</gene>
<dbReference type="EMBL" id="RAZT01000006">
    <property type="protein sequence ID" value="RKN32229.1"/>
    <property type="molecule type" value="Genomic_DNA"/>
</dbReference>
<dbReference type="AlphaFoldDB" id="A0A3A9Y4M9"/>
<name>A0A3A9Y4M9_9ACTN</name>
<dbReference type="EMBL" id="RAZS01000003">
    <property type="protein sequence ID" value="RKN20959.1"/>
    <property type="molecule type" value="Genomic_DNA"/>
</dbReference>